<proteinExistence type="predicted"/>
<feature type="region of interest" description="Disordered" evidence="1">
    <location>
        <begin position="1"/>
        <end position="131"/>
    </location>
</feature>
<dbReference type="AlphaFoldDB" id="A0AAD7N2M9"/>
<organism evidence="2 3">
    <name type="scientific">Mycena maculata</name>
    <dbReference type="NCBI Taxonomy" id="230809"/>
    <lineage>
        <taxon>Eukaryota</taxon>
        <taxon>Fungi</taxon>
        <taxon>Dikarya</taxon>
        <taxon>Basidiomycota</taxon>
        <taxon>Agaricomycotina</taxon>
        <taxon>Agaricomycetes</taxon>
        <taxon>Agaricomycetidae</taxon>
        <taxon>Agaricales</taxon>
        <taxon>Marasmiineae</taxon>
        <taxon>Mycenaceae</taxon>
        <taxon>Mycena</taxon>
    </lineage>
</organism>
<gene>
    <name evidence="2" type="ORF">DFH07DRAFT_964814</name>
</gene>
<name>A0AAD7N2M9_9AGAR</name>
<feature type="compositionally biased region" description="Basic and acidic residues" evidence="1">
    <location>
        <begin position="7"/>
        <end position="31"/>
    </location>
</feature>
<evidence type="ECO:0000313" key="3">
    <source>
        <dbReference type="Proteomes" id="UP001215280"/>
    </source>
</evidence>
<accession>A0AAD7N2M9</accession>
<feature type="compositionally biased region" description="Polar residues" evidence="1">
    <location>
        <begin position="110"/>
        <end position="128"/>
    </location>
</feature>
<dbReference type="EMBL" id="JARJLG010000121">
    <property type="protein sequence ID" value="KAJ7741768.1"/>
    <property type="molecule type" value="Genomic_DNA"/>
</dbReference>
<keyword evidence="3" id="KW-1185">Reference proteome</keyword>
<evidence type="ECO:0000313" key="2">
    <source>
        <dbReference type="EMBL" id="KAJ7741768.1"/>
    </source>
</evidence>
<dbReference type="Proteomes" id="UP001215280">
    <property type="component" value="Unassembled WGS sequence"/>
</dbReference>
<evidence type="ECO:0000256" key="1">
    <source>
        <dbReference type="SAM" id="MobiDB-lite"/>
    </source>
</evidence>
<reference evidence="2" key="1">
    <citation type="submission" date="2023-03" db="EMBL/GenBank/DDBJ databases">
        <title>Massive genome expansion in bonnet fungi (Mycena s.s.) driven by repeated elements and novel gene families across ecological guilds.</title>
        <authorList>
            <consortium name="Lawrence Berkeley National Laboratory"/>
            <person name="Harder C.B."/>
            <person name="Miyauchi S."/>
            <person name="Viragh M."/>
            <person name="Kuo A."/>
            <person name="Thoen E."/>
            <person name="Andreopoulos B."/>
            <person name="Lu D."/>
            <person name="Skrede I."/>
            <person name="Drula E."/>
            <person name="Henrissat B."/>
            <person name="Morin E."/>
            <person name="Kohler A."/>
            <person name="Barry K."/>
            <person name="LaButti K."/>
            <person name="Morin E."/>
            <person name="Salamov A."/>
            <person name="Lipzen A."/>
            <person name="Mereny Z."/>
            <person name="Hegedus B."/>
            <person name="Baldrian P."/>
            <person name="Stursova M."/>
            <person name="Weitz H."/>
            <person name="Taylor A."/>
            <person name="Grigoriev I.V."/>
            <person name="Nagy L.G."/>
            <person name="Martin F."/>
            <person name="Kauserud H."/>
        </authorList>
    </citation>
    <scope>NUCLEOTIDE SEQUENCE</scope>
    <source>
        <strain evidence="2">CBHHK188m</strain>
    </source>
</reference>
<comment type="caution">
    <text evidence="2">The sequence shown here is derived from an EMBL/GenBank/DDBJ whole genome shotgun (WGS) entry which is preliminary data.</text>
</comment>
<protein>
    <submittedName>
        <fullName evidence="2">Uncharacterized protein</fullName>
    </submittedName>
</protein>
<sequence>MHAALLAEKETSDDKDAPRGKKCRAKSDGNAKGRGKGKGKEKQTEESDDEEATYSGAADSGSESDSDPEVVITHELAEGLPTKTVPTGGSRYRTQLPKKKKKRIQPDPNADTSNSAEPTNSAGPNTVDTETEDRYRNPICNFFENVTGTNHGRTSVKDKFYHCLHGEKVLKISKAMHSSLNGLTGHLTLGATIEALERQVQCVHVVRTTV</sequence>